<dbReference type="InterPro" id="IPR008974">
    <property type="entry name" value="TRAF-like"/>
</dbReference>
<dbReference type="Pfam" id="PF00917">
    <property type="entry name" value="MATH"/>
    <property type="match status" value="1"/>
</dbReference>
<sequence length="451" mass="51367">MSVQLPSEMKYAISERSAKFNIQNFASLVYAEVPIQEIAGFSWKLAALTECSSQTDYEKYLNFRIECNDGSKTSGWNCYTHITLRLMSKNEMCGRTYDHAFDEKSTSWSTSKFISWSQVTDPSKGYICNNEVTVEAKIEVRNASTFRKSKESMSNNELTSTAFKSSNGEYVVGECTIELPIQNFDSLEQTESSAVSYFAGFPWRLLVQPRHSVSTNTGDVEKQLNALVECNTDDKSNSWNCHAVVQFRLLHQNDNAFDCITTLVHNFNAKSHNISFPKFIKWNDIFSKGYIRDGKAVIKAHITVIQSTGSRIPTASCRDDFIKLTIPISRGPIEVMSSIRFISNLPWKLSAWTSSFHSPKQLNVCVHCNTESESNLWGCNATVEIRLTLQEEKPRRFTKQQTHKFNKRNNTLDFRNLVELVKFSDGSEQYVHDEEITVEARISVQKTVGVR</sequence>
<accession>A0A0N4VGZ9</accession>
<keyword evidence="3" id="KW-1185">Reference proteome</keyword>
<dbReference type="Pfam" id="PF22486">
    <property type="entry name" value="MATH_2"/>
    <property type="match status" value="2"/>
</dbReference>
<dbReference type="SMART" id="SM00061">
    <property type="entry name" value="MATH"/>
    <property type="match status" value="3"/>
</dbReference>
<feature type="domain" description="MATH" evidence="1">
    <location>
        <begin position="15"/>
        <end position="138"/>
    </location>
</feature>
<reference evidence="2 3" key="2">
    <citation type="submission" date="2018-10" db="EMBL/GenBank/DDBJ databases">
        <authorList>
            <consortium name="Pathogen Informatics"/>
        </authorList>
    </citation>
    <scope>NUCLEOTIDE SEQUENCE [LARGE SCALE GENOMIC DNA]</scope>
</reference>
<dbReference type="InterPro" id="IPR002083">
    <property type="entry name" value="MATH/TRAF_dom"/>
</dbReference>
<dbReference type="PROSITE" id="PS50144">
    <property type="entry name" value="MATH"/>
    <property type="match status" value="3"/>
</dbReference>
<dbReference type="PANTHER" id="PTHR47022:SF1">
    <property type="entry name" value="BTB AND MATH DOMAIN-CONTAINING PROTEIN 36-RELATED"/>
    <property type="match status" value="1"/>
</dbReference>
<reference evidence="4" key="1">
    <citation type="submission" date="2017-02" db="UniProtKB">
        <authorList>
            <consortium name="WormBaseParasite"/>
        </authorList>
    </citation>
    <scope>IDENTIFICATION</scope>
</reference>
<evidence type="ECO:0000259" key="1">
    <source>
        <dbReference type="PROSITE" id="PS50144"/>
    </source>
</evidence>
<evidence type="ECO:0000313" key="2">
    <source>
        <dbReference type="EMBL" id="VDD94694.1"/>
    </source>
</evidence>
<dbReference type="PANTHER" id="PTHR47022">
    <property type="entry name" value="BTB AND MATH DOMAIN-CONTAINING PROTEIN 36-RELATED"/>
    <property type="match status" value="1"/>
</dbReference>
<dbReference type="STRING" id="51028.A0A0N4VGZ9"/>
<dbReference type="OrthoDB" id="289038at2759"/>
<dbReference type="EMBL" id="UXUI01010056">
    <property type="protein sequence ID" value="VDD94694.1"/>
    <property type="molecule type" value="Genomic_DNA"/>
</dbReference>
<dbReference type="WBParaSite" id="EVEC_0001008801-mRNA-1">
    <property type="protein sequence ID" value="EVEC_0001008801-mRNA-1"/>
    <property type="gene ID" value="EVEC_0001008801"/>
</dbReference>
<name>A0A0N4VGZ9_ENTVE</name>
<dbReference type="SUPFAM" id="SSF49599">
    <property type="entry name" value="TRAF domain-like"/>
    <property type="match status" value="3"/>
</dbReference>
<feature type="domain" description="MATH" evidence="1">
    <location>
        <begin position="174"/>
        <end position="302"/>
    </location>
</feature>
<dbReference type="AlphaFoldDB" id="A0A0N4VGZ9"/>
<gene>
    <name evidence="2" type="ORF">EVEC_LOCUS9445</name>
</gene>
<organism evidence="4">
    <name type="scientific">Enterobius vermicularis</name>
    <name type="common">Human pinworm</name>
    <dbReference type="NCBI Taxonomy" id="51028"/>
    <lineage>
        <taxon>Eukaryota</taxon>
        <taxon>Metazoa</taxon>
        <taxon>Ecdysozoa</taxon>
        <taxon>Nematoda</taxon>
        <taxon>Chromadorea</taxon>
        <taxon>Rhabditida</taxon>
        <taxon>Spirurina</taxon>
        <taxon>Oxyuridomorpha</taxon>
        <taxon>Oxyuroidea</taxon>
        <taxon>Oxyuridae</taxon>
        <taxon>Enterobius</taxon>
    </lineage>
</organism>
<feature type="domain" description="MATH" evidence="1">
    <location>
        <begin position="318"/>
        <end position="442"/>
    </location>
</feature>
<dbReference type="Proteomes" id="UP000274131">
    <property type="component" value="Unassembled WGS sequence"/>
</dbReference>
<evidence type="ECO:0000313" key="3">
    <source>
        <dbReference type="Proteomes" id="UP000274131"/>
    </source>
</evidence>
<evidence type="ECO:0000313" key="4">
    <source>
        <dbReference type="WBParaSite" id="EVEC_0001008801-mRNA-1"/>
    </source>
</evidence>
<proteinExistence type="predicted"/>
<protein>
    <submittedName>
        <fullName evidence="4">MATH domain-containing protein</fullName>
    </submittedName>
</protein>
<dbReference type="Gene3D" id="2.60.210.10">
    <property type="entry name" value="Apoptosis, Tumor Necrosis Factor Receptor Associated Protein 2, Chain A"/>
    <property type="match status" value="3"/>
</dbReference>